<proteinExistence type="predicted"/>
<accession>A0A7S3API9</accession>
<name>A0A7S3API9_9EUKA</name>
<evidence type="ECO:0000313" key="2">
    <source>
        <dbReference type="EMBL" id="CAE0110428.1"/>
    </source>
</evidence>
<dbReference type="EMBL" id="HBHX01019908">
    <property type="protein sequence ID" value="CAE0110428.1"/>
    <property type="molecule type" value="Transcribed_RNA"/>
</dbReference>
<organism evidence="2">
    <name type="scientific">Haptolina ericina</name>
    <dbReference type="NCBI Taxonomy" id="156174"/>
    <lineage>
        <taxon>Eukaryota</taxon>
        <taxon>Haptista</taxon>
        <taxon>Haptophyta</taxon>
        <taxon>Prymnesiophyceae</taxon>
        <taxon>Prymnesiales</taxon>
        <taxon>Prymnesiaceae</taxon>
        <taxon>Haptolina</taxon>
    </lineage>
</organism>
<protein>
    <submittedName>
        <fullName evidence="2">Uncharacterized protein</fullName>
    </submittedName>
</protein>
<dbReference type="AlphaFoldDB" id="A0A7S3API9"/>
<gene>
    <name evidence="2" type="ORF">HERI1096_LOCUS11088</name>
</gene>
<sequence length="143" mass="15853">MRHRAFGARAVIFPYSDRAVPRSRSKKATARLKATHCIRMGREGGCFVTPSRPCNRLQLLPMGWKLLPTATGDHLTRKRAKPSAGRSDRHELLNVTALKQQRKYIIGFSGVPEARKQVSLGQSKVACGQHKPGTRVDTANRPA</sequence>
<reference evidence="2" key="1">
    <citation type="submission" date="2021-01" db="EMBL/GenBank/DDBJ databases">
        <authorList>
            <person name="Corre E."/>
            <person name="Pelletier E."/>
            <person name="Niang G."/>
            <person name="Scheremetjew M."/>
            <person name="Finn R."/>
            <person name="Kale V."/>
            <person name="Holt S."/>
            <person name="Cochrane G."/>
            <person name="Meng A."/>
            <person name="Brown T."/>
            <person name="Cohen L."/>
        </authorList>
    </citation>
    <scope>NUCLEOTIDE SEQUENCE</scope>
    <source>
        <strain evidence="2">CCMP281</strain>
    </source>
</reference>
<evidence type="ECO:0000256" key="1">
    <source>
        <dbReference type="SAM" id="MobiDB-lite"/>
    </source>
</evidence>
<feature type="region of interest" description="Disordered" evidence="1">
    <location>
        <begin position="122"/>
        <end position="143"/>
    </location>
</feature>